<proteinExistence type="predicted"/>
<dbReference type="Proteomes" id="UP000536534">
    <property type="component" value="Unassembled WGS sequence"/>
</dbReference>
<dbReference type="EMBL" id="JAAYYV010000223">
    <property type="protein sequence ID" value="NLF54444.1"/>
    <property type="molecule type" value="Genomic_DNA"/>
</dbReference>
<comment type="caution">
    <text evidence="1">The sequence shown here is derived from an EMBL/GenBank/DDBJ whole genome shotgun (WGS) entry which is preliminary data.</text>
</comment>
<gene>
    <name evidence="1" type="ORF">GX576_08640</name>
</gene>
<evidence type="ECO:0000313" key="1">
    <source>
        <dbReference type="EMBL" id="NLF54444.1"/>
    </source>
</evidence>
<protein>
    <submittedName>
        <fullName evidence="1">Uncharacterized protein</fullName>
    </submittedName>
</protein>
<sequence length="66" mass="7354">MATYKCLKDGCSGTLSFADKPTDKGSAKTPTRPWQRGFELIVLIEDEPVACPICGTSYFERELRQP</sequence>
<organism evidence="1 2">
    <name type="scientific">Thauera phenolivorans</name>
    <dbReference type="NCBI Taxonomy" id="1792543"/>
    <lineage>
        <taxon>Bacteria</taxon>
        <taxon>Pseudomonadati</taxon>
        <taxon>Pseudomonadota</taxon>
        <taxon>Betaproteobacteria</taxon>
        <taxon>Rhodocyclales</taxon>
        <taxon>Zoogloeaceae</taxon>
        <taxon>Thauera</taxon>
    </lineage>
</organism>
<dbReference type="AlphaFoldDB" id="A0A7X7LWD0"/>
<accession>A0A7X7LWD0</accession>
<name>A0A7X7LWD0_9RHOO</name>
<reference evidence="1 2" key="1">
    <citation type="journal article" date="2020" name="Biotechnol. Biofuels">
        <title>New insights from the biogas microbiome by comprehensive genome-resolved metagenomics of nearly 1600 species originating from multiple anaerobic digesters.</title>
        <authorList>
            <person name="Campanaro S."/>
            <person name="Treu L."/>
            <person name="Rodriguez-R L.M."/>
            <person name="Kovalovszki A."/>
            <person name="Ziels R.M."/>
            <person name="Maus I."/>
            <person name="Zhu X."/>
            <person name="Kougias P.G."/>
            <person name="Basile A."/>
            <person name="Luo G."/>
            <person name="Schluter A."/>
            <person name="Konstantinidis K.T."/>
            <person name="Angelidaki I."/>
        </authorList>
    </citation>
    <scope>NUCLEOTIDE SEQUENCE [LARGE SCALE GENOMIC DNA]</scope>
    <source>
        <strain evidence="1">AS06rmzACSIP_256</strain>
    </source>
</reference>
<evidence type="ECO:0000313" key="2">
    <source>
        <dbReference type="Proteomes" id="UP000536534"/>
    </source>
</evidence>